<dbReference type="SMART" id="SM00834">
    <property type="entry name" value="CxxC_CXXC_SSSS"/>
    <property type="match status" value="1"/>
</dbReference>
<keyword evidence="3" id="KW-1185">Reference proteome</keyword>
<accession>A0ABP9M4U7</accession>
<evidence type="ECO:0000313" key="3">
    <source>
        <dbReference type="Proteomes" id="UP001500227"/>
    </source>
</evidence>
<dbReference type="InterPro" id="IPR013429">
    <property type="entry name" value="Regulatory_FmdB_Zinc_ribbon"/>
</dbReference>
<comment type="caution">
    <text evidence="2">The sequence shown here is derived from an EMBL/GenBank/DDBJ whole genome shotgun (WGS) entry which is preliminary data.</text>
</comment>
<feature type="domain" description="Putative regulatory protein FmdB zinc ribbon" evidence="1">
    <location>
        <begin position="1"/>
        <end position="43"/>
    </location>
</feature>
<protein>
    <recommendedName>
        <fullName evidence="1">Putative regulatory protein FmdB zinc ribbon domain-containing protein</fullName>
    </recommendedName>
</protein>
<reference evidence="3" key="1">
    <citation type="journal article" date="2019" name="Int. J. Syst. Evol. Microbiol.">
        <title>The Global Catalogue of Microorganisms (GCM) 10K type strain sequencing project: providing services to taxonomists for standard genome sequencing and annotation.</title>
        <authorList>
            <consortium name="The Broad Institute Genomics Platform"/>
            <consortium name="The Broad Institute Genome Sequencing Center for Infectious Disease"/>
            <person name="Wu L."/>
            <person name="Ma J."/>
        </authorList>
    </citation>
    <scope>NUCLEOTIDE SEQUENCE [LARGE SCALE GENOMIC DNA]</scope>
    <source>
        <strain evidence="3">JCM 18423</strain>
    </source>
</reference>
<dbReference type="Proteomes" id="UP001500227">
    <property type="component" value="Unassembled WGS sequence"/>
</dbReference>
<evidence type="ECO:0000313" key="2">
    <source>
        <dbReference type="EMBL" id="GAA5091103.1"/>
    </source>
</evidence>
<sequence>MPIYDYTCSSCHAVTTRFLPIAKRHSPGPCAHCDNDALQIQISAPRSLYIKGSPQRALTPQQQLAGVNVEGPGTQKGIRSSVLHNCKGPSCSVCAAA</sequence>
<evidence type="ECO:0000259" key="1">
    <source>
        <dbReference type="SMART" id="SM00834"/>
    </source>
</evidence>
<name>A0ABP9M4U7_9BURK</name>
<gene>
    <name evidence="2" type="ORF">GCM10023337_16490</name>
</gene>
<organism evidence="2 3">
    <name type="scientific">Paenalcaligenes hermetiae</name>
    <dbReference type="NCBI Taxonomy" id="1157987"/>
    <lineage>
        <taxon>Bacteria</taxon>
        <taxon>Pseudomonadati</taxon>
        <taxon>Pseudomonadota</taxon>
        <taxon>Betaproteobacteria</taxon>
        <taxon>Burkholderiales</taxon>
        <taxon>Alcaligenaceae</taxon>
        <taxon>Paenalcaligenes</taxon>
    </lineage>
</organism>
<proteinExistence type="predicted"/>
<dbReference type="RefSeq" id="WP_345370970.1">
    <property type="nucleotide sequence ID" value="NZ_BAABKD010000009.1"/>
</dbReference>
<dbReference type="NCBIfam" id="TIGR02605">
    <property type="entry name" value="CxxC_CxxC_SSSS"/>
    <property type="match status" value="1"/>
</dbReference>
<dbReference type="EMBL" id="BAABKD010000009">
    <property type="protein sequence ID" value="GAA5091103.1"/>
    <property type="molecule type" value="Genomic_DNA"/>
</dbReference>